<protein>
    <submittedName>
        <fullName evidence="2">Uncharacterized protein</fullName>
    </submittedName>
</protein>
<organism evidence="2 3">
    <name type="scientific">Streptosporangium algeriense</name>
    <dbReference type="NCBI Taxonomy" id="1682748"/>
    <lineage>
        <taxon>Bacteria</taxon>
        <taxon>Bacillati</taxon>
        <taxon>Actinomycetota</taxon>
        <taxon>Actinomycetes</taxon>
        <taxon>Streptosporangiales</taxon>
        <taxon>Streptosporangiaceae</taxon>
        <taxon>Streptosporangium</taxon>
    </lineage>
</organism>
<dbReference type="PROSITE" id="PS51257">
    <property type="entry name" value="PROKAR_LIPOPROTEIN"/>
    <property type="match status" value="1"/>
</dbReference>
<gene>
    <name evidence="2" type="ORF">ACFQ08_38650</name>
</gene>
<reference evidence="3" key="1">
    <citation type="journal article" date="2019" name="Int. J. Syst. Evol. Microbiol.">
        <title>The Global Catalogue of Microorganisms (GCM) 10K type strain sequencing project: providing services to taxonomists for standard genome sequencing and annotation.</title>
        <authorList>
            <consortium name="The Broad Institute Genomics Platform"/>
            <consortium name="The Broad Institute Genome Sequencing Center for Infectious Disease"/>
            <person name="Wu L."/>
            <person name="Ma J."/>
        </authorList>
    </citation>
    <scope>NUCLEOTIDE SEQUENCE [LARGE SCALE GENOMIC DNA]</scope>
    <source>
        <strain evidence="3">CCUG 62974</strain>
    </source>
</reference>
<sequence length="69" mass="7093">MQRAFTGLASANSSSSACSIVFTGLALAPSSIERALTAIRSMHKTADMVAPGTSGARKVLAGRREELAL</sequence>
<name>A0ABW3E6G8_9ACTN</name>
<evidence type="ECO:0000313" key="3">
    <source>
        <dbReference type="Proteomes" id="UP001597024"/>
    </source>
</evidence>
<evidence type="ECO:0000313" key="2">
    <source>
        <dbReference type="EMBL" id="MFD0890498.1"/>
    </source>
</evidence>
<keyword evidence="1" id="KW-0238">DNA-binding</keyword>
<evidence type="ECO:0000256" key="1">
    <source>
        <dbReference type="ARBA" id="ARBA00023125"/>
    </source>
</evidence>
<accession>A0ABW3E6G8</accession>
<comment type="caution">
    <text evidence="2">The sequence shown here is derived from an EMBL/GenBank/DDBJ whole genome shotgun (WGS) entry which is preliminary data.</text>
</comment>
<dbReference type="EMBL" id="JBHTHX010002481">
    <property type="protein sequence ID" value="MFD0890498.1"/>
    <property type="molecule type" value="Genomic_DNA"/>
</dbReference>
<dbReference type="Gene3D" id="1.10.150.130">
    <property type="match status" value="1"/>
</dbReference>
<keyword evidence="3" id="KW-1185">Reference proteome</keyword>
<proteinExistence type="predicted"/>
<feature type="non-terminal residue" evidence="2">
    <location>
        <position position="69"/>
    </location>
</feature>
<dbReference type="Proteomes" id="UP001597024">
    <property type="component" value="Unassembled WGS sequence"/>
</dbReference>
<dbReference type="InterPro" id="IPR010998">
    <property type="entry name" value="Integrase_recombinase_N"/>
</dbReference>